<dbReference type="PANTHER" id="PTHR42792">
    <property type="entry name" value="FLAGELLIN"/>
    <property type="match status" value="1"/>
</dbReference>
<accession>A0A3E0WZ66</accession>
<comment type="subcellular location">
    <subcellularLocation>
        <location evidence="4">Secreted</location>
    </subcellularLocation>
    <subcellularLocation>
        <location evidence="4">Bacterial flagellum</location>
    </subcellularLocation>
</comment>
<evidence type="ECO:0000256" key="4">
    <source>
        <dbReference type="RuleBase" id="RU362073"/>
    </source>
</evidence>
<feature type="domain" description="Flagellin C-terminal" evidence="6">
    <location>
        <begin position="193"/>
        <end position="276"/>
    </location>
</feature>
<dbReference type="InterPro" id="IPR042187">
    <property type="entry name" value="Flagellin_C_sub2"/>
</dbReference>
<comment type="similarity">
    <text evidence="1 4">Belongs to the bacterial flagellin family.</text>
</comment>
<dbReference type="PANTHER" id="PTHR42792:SF2">
    <property type="entry name" value="FLAGELLIN"/>
    <property type="match status" value="1"/>
</dbReference>
<evidence type="ECO:0000313" key="7">
    <source>
        <dbReference type="EMBL" id="RFA38320.1"/>
    </source>
</evidence>
<dbReference type="Pfam" id="PF00700">
    <property type="entry name" value="Flagellin_C"/>
    <property type="match status" value="1"/>
</dbReference>
<dbReference type="InterPro" id="IPR046358">
    <property type="entry name" value="Flagellin_C"/>
</dbReference>
<keyword evidence="3 4" id="KW-0975">Bacterial flagellum</keyword>
<feature type="domain" description="Flagellin N-terminal" evidence="5">
    <location>
        <begin position="5"/>
        <end position="135"/>
    </location>
</feature>
<evidence type="ECO:0000259" key="6">
    <source>
        <dbReference type="Pfam" id="PF00700"/>
    </source>
</evidence>
<evidence type="ECO:0000313" key="8">
    <source>
        <dbReference type="Proteomes" id="UP000256763"/>
    </source>
</evidence>
<gene>
    <name evidence="7" type="ORF">CAL65_05710</name>
</gene>
<dbReference type="Gene3D" id="1.20.1330.10">
    <property type="entry name" value="f41 fragment of flagellin, N-terminal domain"/>
    <property type="match status" value="1"/>
</dbReference>
<keyword evidence="7" id="KW-0969">Cilium</keyword>
<evidence type="ECO:0000256" key="3">
    <source>
        <dbReference type="ARBA" id="ARBA00023143"/>
    </source>
</evidence>
<protein>
    <recommendedName>
        <fullName evidence="4">Flagellin</fullName>
    </recommendedName>
</protein>
<dbReference type="Pfam" id="PF00669">
    <property type="entry name" value="Flagellin_N"/>
    <property type="match status" value="1"/>
</dbReference>
<keyword evidence="2 4" id="KW-0964">Secreted</keyword>
<keyword evidence="8" id="KW-1185">Reference proteome</keyword>
<dbReference type="AlphaFoldDB" id="A0A3E0WZ66"/>
<comment type="caution">
    <text evidence="7">The sequence shown here is derived from an EMBL/GenBank/DDBJ whole genome shotgun (WGS) entry which is preliminary data.</text>
</comment>
<keyword evidence="7" id="KW-0282">Flagellum</keyword>
<organism evidence="7 8">
    <name type="scientific">Alkalilimnicola ehrlichii</name>
    <dbReference type="NCBI Taxonomy" id="351052"/>
    <lineage>
        <taxon>Bacteria</taxon>
        <taxon>Pseudomonadati</taxon>
        <taxon>Pseudomonadota</taxon>
        <taxon>Gammaproteobacteria</taxon>
        <taxon>Chromatiales</taxon>
        <taxon>Ectothiorhodospiraceae</taxon>
        <taxon>Alkalilimnicola</taxon>
    </lineage>
</organism>
<dbReference type="InterPro" id="IPR001029">
    <property type="entry name" value="Flagellin_N"/>
</dbReference>
<dbReference type="OrthoDB" id="9796789at2"/>
<dbReference type="EMBL" id="NFZW01000004">
    <property type="protein sequence ID" value="RFA38320.1"/>
    <property type="molecule type" value="Genomic_DNA"/>
</dbReference>
<keyword evidence="7" id="KW-0966">Cell projection</keyword>
<reference evidence="8" key="1">
    <citation type="submission" date="2017-05" db="EMBL/GenBank/DDBJ databases">
        <authorList>
            <person name="Sharma S."/>
            <person name="Sidhu C."/>
            <person name="Pinnaka A.K."/>
        </authorList>
    </citation>
    <scope>NUCLEOTIDE SEQUENCE [LARGE SCALE GENOMIC DNA]</scope>
    <source>
        <strain evidence="8">AK93</strain>
    </source>
</reference>
<dbReference type="Gene3D" id="6.10.10.10">
    <property type="entry name" value="Flagellar export chaperone, C-terminal domain"/>
    <property type="match status" value="1"/>
</dbReference>
<dbReference type="GO" id="GO:0005198">
    <property type="term" value="F:structural molecule activity"/>
    <property type="evidence" value="ECO:0007669"/>
    <property type="project" value="UniProtKB-UniRule"/>
</dbReference>
<sequence length="277" mass="29607">MSLSIHTNYSALVTQTSLNRTNDALSLSQQRLGTGYRINSAADDAAGLQIAARLEAQTRGMSVASRNSQDAISLLQTAEGAMDEMSNIVLRMRDLALQAANETNGETERNALDAEYQQLIGELNNILDNTSYGANNPLFTADGVFSDDVRLQIGASAAEELTITGIDLDDIDPTALGDIGGADSTNAVAELAELDDLIDAISSARGEFGAYMNRLNHTINNLANMGNNTDAARGRIMDTDFASESAQLSKQSMLMQSGLSMLRQTSQMPNMIMTLLS</sequence>
<comment type="function">
    <text evidence="4">Flagellin is the subunit protein which polymerizes to form the filaments of bacterial flagella.</text>
</comment>
<dbReference type="SUPFAM" id="SSF64518">
    <property type="entry name" value="Phase 1 flagellin"/>
    <property type="match status" value="1"/>
</dbReference>
<evidence type="ECO:0000256" key="2">
    <source>
        <dbReference type="ARBA" id="ARBA00022525"/>
    </source>
</evidence>
<dbReference type="Proteomes" id="UP000256763">
    <property type="component" value="Unassembled WGS sequence"/>
</dbReference>
<dbReference type="GO" id="GO:0009288">
    <property type="term" value="C:bacterial-type flagellum"/>
    <property type="evidence" value="ECO:0007669"/>
    <property type="project" value="UniProtKB-SubCell"/>
</dbReference>
<name>A0A3E0WZ66_9GAMM</name>
<evidence type="ECO:0000256" key="1">
    <source>
        <dbReference type="ARBA" id="ARBA00005709"/>
    </source>
</evidence>
<dbReference type="PRINTS" id="PR00207">
    <property type="entry name" value="FLAGELLIN"/>
</dbReference>
<dbReference type="GO" id="GO:0005576">
    <property type="term" value="C:extracellular region"/>
    <property type="evidence" value="ECO:0007669"/>
    <property type="project" value="UniProtKB-SubCell"/>
</dbReference>
<proteinExistence type="inferred from homology"/>
<evidence type="ECO:0000259" key="5">
    <source>
        <dbReference type="Pfam" id="PF00669"/>
    </source>
</evidence>
<dbReference type="RefSeq" id="WP_116301178.1">
    <property type="nucleotide sequence ID" value="NZ_NFZV01000003.1"/>
</dbReference>
<dbReference type="InterPro" id="IPR001492">
    <property type="entry name" value="Flagellin"/>
</dbReference>